<evidence type="ECO:0000313" key="3">
    <source>
        <dbReference type="EMBL" id="ALM95437.1"/>
    </source>
</evidence>
<dbReference type="RefSeq" id="WP_060496903.1">
    <property type="nucleotide sequence ID" value="NZ_CP013122.1"/>
</dbReference>
<name>A0AAC8WIM0_FUSNP</name>
<geneLocation type="plasmid" evidence="3 4">
    <name>unnamed1</name>
</geneLocation>
<evidence type="ECO:0000313" key="4">
    <source>
        <dbReference type="Proteomes" id="UP000067061"/>
    </source>
</evidence>
<organism evidence="3 4">
    <name type="scientific">Fusobacterium nucleatum subsp. polymorphum</name>
    <name type="common">Fusobacterium polymorphum</name>
    <dbReference type="NCBI Taxonomy" id="76857"/>
    <lineage>
        <taxon>Bacteria</taxon>
        <taxon>Fusobacteriati</taxon>
        <taxon>Fusobacteriota</taxon>
        <taxon>Fusobacteriia</taxon>
        <taxon>Fusobacteriales</taxon>
        <taxon>Fusobacteriaceae</taxon>
        <taxon>Fusobacterium</taxon>
    </lineage>
</organism>
<keyword evidence="3" id="KW-0614">Plasmid</keyword>
<feature type="coiled-coil region" evidence="1">
    <location>
        <begin position="40"/>
        <end position="112"/>
    </location>
</feature>
<keyword evidence="1" id="KW-0175">Coiled coil</keyword>
<proteinExistence type="predicted"/>
<gene>
    <name evidence="3" type="ORF">RO02_12585</name>
</gene>
<keyword evidence="2" id="KW-1133">Transmembrane helix</keyword>
<feature type="transmembrane region" description="Helical" evidence="2">
    <location>
        <begin position="266"/>
        <end position="284"/>
    </location>
</feature>
<keyword evidence="2" id="KW-0812">Transmembrane</keyword>
<dbReference type="EMBL" id="CP013122">
    <property type="protein sequence ID" value="ALM95437.1"/>
    <property type="molecule type" value="Genomic_DNA"/>
</dbReference>
<evidence type="ECO:0000256" key="1">
    <source>
        <dbReference type="SAM" id="Coils"/>
    </source>
</evidence>
<accession>A0AAC8WIM0</accession>
<keyword evidence="2" id="KW-0472">Membrane</keyword>
<evidence type="ECO:0000256" key="2">
    <source>
        <dbReference type="SAM" id="Phobius"/>
    </source>
</evidence>
<reference evidence="3 4" key="1">
    <citation type="submission" date="2015-11" db="EMBL/GenBank/DDBJ databases">
        <authorList>
            <person name="Kook J.-K."/>
            <person name="Park S.-N."/>
            <person name="Lim Y.K."/>
            <person name="Jo E."/>
        </authorList>
    </citation>
    <scope>NUCLEOTIDE SEQUENCE [LARGE SCALE GENOMIC DNA]</scope>
    <source>
        <strain evidence="3 4">ChDC F306</strain>
        <plasmid evidence="3 4">unnamed1</plasmid>
    </source>
</reference>
<dbReference type="Proteomes" id="UP000067061">
    <property type="component" value="Plasmid unnamed1"/>
</dbReference>
<feature type="transmembrane region" description="Helical" evidence="2">
    <location>
        <begin position="296"/>
        <end position="325"/>
    </location>
</feature>
<dbReference type="AlphaFoldDB" id="A0AAC8WIM0"/>
<protein>
    <submittedName>
        <fullName evidence="3">Uncharacterized protein</fullName>
    </submittedName>
</protein>
<sequence>MADNKLDITMMIERNYSILSNFESKIQNFFESYKNVDTKIVEKETAFLNVEQELKQFMQEYKNILEATREEFKIELAKEQKQFIEIANANTKEVLNARKEELTDIIEQEKQKVLLKTEKVITILENFQDNINSKMNDILKTLPGNLENATQEYINNAISDVKKIGSTLKTDVEEYKAILFQELKKYKADIIREVENTNIELKKSTTEIKAVAENIKKDSDNINRYSKYVTDDYRRLNNNLDRINKGTVKLNYILSGTNNSFILKRIYIFLFSIINVFFILRIIIPQNFRINFKSKLTMYIITMAGIILIILSLLDLVYSIFIHFFGEEIKEIDED</sequence>